<dbReference type="PANTHER" id="PTHR33925">
    <property type="entry name" value="PLASTID DIVISION PROTEIN CDP1, CHLOROPLASTIC-RELATED"/>
    <property type="match status" value="1"/>
</dbReference>
<dbReference type="EMBL" id="JAKOGI010000005">
    <property type="protein sequence ID" value="KAJ8452280.1"/>
    <property type="molecule type" value="Genomic_DNA"/>
</dbReference>
<protein>
    <recommendedName>
        <fullName evidence="1">Plastid division protein CDP1-like IMS domain-containing protein</fullName>
    </recommendedName>
</protein>
<evidence type="ECO:0000313" key="2">
    <source>
        <dbReference type="EMBL" id="KAJ8452280.1"/>
    </source>
</evidence>
<comment type="caution">
    <text evidence="2">The sequence shown here is derived from an EMBL/GenBank/DDBJ whole genome shotgun (WGS) entry which is preliminary data.</text>
</comment>
<dbReference type="GO" id="GO:0009706">
    <property type="term" value="C:chloroplast inner membrane"/>
    <property type="evidence" value="ECO:0007669"/>
    <property type="project" value="TreeGrafter"/>
</dbReference>
<gene>
    <name evidence="2" type="ORF">Cgig2_006085</name>
</gene>
<name>A0A9Q1QU14_9CARY</name>
<sequence>MKELISTVKRSEFSVGNQHKSCVTASLSSPAVVYDRVMPFEEAEALVRQRQMIKAKALEPAHQMHLVFDITDGFMLLQWWQALTEEATAKLCFWRFVLLQFTWGKSHKRFCIKHSSQYVQINYESKYYLFGDRRVNYEADIVQTFIFFSIWLLFLPKKLHLETP</sequence>
<evidence type="ECO:0000259" key="1">
    <source>
        <dbReference type="Pfam" id="PF13355"/>
    </source>
</evidence>
<reference evidence="2" key="1">
    <citation type="submission" date="2022-04" db="EMBL/GenBank/DDBJ databases">
        <title>Carnegiea gigantea Genome sequencing and assembly v2.</title>
        <authorList>
            <person name="Copetti D."/>
            <person name="Sanderson M.J."/>
            <person name="Burquez A."/>
            <person name="Wojciechowski M.F."/>
        </authorList>
    </citation>
    <scope>NUCLEOTIDE SEQUENCE</scope>
    <source>
        <strain evidence="2">SGP5-SGP5p</strain>
        <tissue evidence="2">Aerial part</tissue>
    </source>
</reference>
<dbReference type="AlphaFoldDB" id="A0A9Q1QU14"/>
<dbReference type="Pfam" id="PF13355">
    <property type="entry name" value="ARC6-like_IMS"/>
    <property type="match status" value="1"/>
</dbReference>
<dbReference type="InterPro" id="IPR025344">
    <property type="entry name" value="CDP1-like_IMS"/>
</dbReference>
<dbReference type="GO" id="GO:0010020">
    <property type="term" value="P:chloroplast fission"/>
    <property type="evidence" value="ECO:0007669"/>
    <property type="project" value="TreeGrafter"/>
</dbReference>
<keyword evidence="3" id="KW-1185">Reference proteome</keyword>
<dbReference type="PANTHER" id="PTHR33925:SF2">
    <property type="entry name" value="PLASTID DIVISION PROTEIN CDP1, CHLOROPLASTIC"/>
    <property type="match status" value="1"/>
</dbReference>
<organism evidence="2 3">
    <name type="scientific">Carnegiea gigantea</name>
    <dbReference type="NCBI Taxonomy" id="171969"/>
    <lineage>
        <taxon>Eukaryota</taxon>
        <taxon>Viridiplantae</taxon>
        <taxon>Streptophyta</taxon>
        <taxon>Embryophyta</taxon>
        <taxon>Tracheophyta</taxon>
        <taxon>Spermatophyta</taxon>
        <taxon>Magnoliopsida</taxon>
        <taxon>eudicotyledons</taxon>
        <taxon>Gunneridae</taxon>
        <taxon>Pentapetalae</taxon>
        <taxon>Caryophyllales</taxon>
        <taxon>Cactineae</taxon>
        <taxon>Cactaceae</taxon>
        <taxon>Cactoideae</taxon>
        <taxon>Echinocereeae</taxon>
        <taxon>Carnegiea</taxon>
    </lineage>
</organism>
<evidence type="ECO:0000313" key="3">
    <source>
        <dbReference type="Proteomes" id="UP001153076"/>
    </source>
</evidence>
<dbReference type="InterPro" id="IPR044685">
    <property type="entry name" value="CPD1-like"/>
</dbReference>
<accession>A0A9Q1QU14</accession>
<proteinExistence type="predicted"/>
<dbReference type="Proteomes" id="UP001153076">
    <property type="component" value="Unassembled WGS sequence"/>
</dbReference>
<feature type="domain" description="Plastid division protein CDP1-like IMS" evidence="1">
    <location>
        <begin position="43"/>
        <end position="101"/>
    </location>
</feature>